<comment type="similarity">
    <text evidence="3 11">Belongs to the ALG14 family.</text>
</comment>
<dbReference type="STRING" id="1109443.G4T601"/>
<comment type="subcellular location">
    <subcellularLocation>
        <location evidence="1 11">Endoplasmic reticulum membrane</location>
        <topology evidence="1 11">Single-pass membrane protein</topology>
    </subcellularLocation>
    <subcellularLocation>
        <location evidence="2">Nucleus membrane</location>
        <topology evidence="2">Single-pass membrane protein</topology>
    </subcellularLocation>
</comment>
<evidence type="ECO:0000256" key="9">
    <source>
        <dbReference type="ARBA" id="ARBA00023136"/>
    </source>
</evidence>
<keyword evidence="8 11" id="KW-1133">Transmembrane helix</keyword>
<dbReference type="eggNOG" id="KOG3339">
    <property type="taxonomic scope" value="Eukaryota"/>
</dbReference>
<dbReference type="FunCoup" id="G4T601">
    <property type="interactions" value="130"/>
</dbReference>
<dbReference type="GO" id="GO:0004577">
    <property type="term" value="F:N-acetylglucosaminyldiphosphodolichol N-acetylglucosaminyltransferase activity"/>
    <property type="evidence" value="ECO:0007669"/>
    <property type="project" value="TreeGrafter"/>
</dbReference>
<comment type="caution">
    <text evidence="12">The sequence shown here is derived from an EMBL/GenBank/DDBJ whole genome shotgun (WGS) entry which is preliminary data.</text>
</comment>
<evidence type="ECO:0000313" key="12">
    <source>
        <dbReference type="EMBL" id="CCA66710.1"/>
    </source>
</evidence>
<dbReference type="PANTHER" id="PTHR12154:SF4">
    <property type="entry name" value="UDP-N-ACETYLGLUCOSAMINE TRANSFERASE SUBUNIT ALG14 HOMOLOG"/>
    <property type="match status" value="1"/>
</dbReference>
<dbReference type="GO" id="GO:0043541">
    <property type="term" value="C:UDP-N-acetylglucosamine transferase complex"/>
    <property type="evidence" value="ECO:0007669"/>
    <property type="project" value="TreeGrafter"/>
</dbReference>
<evidence type="ECO:0000256" key="6">
    <source>
        <dbReference type="ARBA" id="ARBA00022692"/>
    </source>
</evidence>
<dbReference type="EMBL" id="CAFZ01000005">
    <property type="protein sequence ID" value="CCA66710.1"/>
    <property type="molecule type" value="Genomic_DNA"/>
</dbReference>
<dbReference type="Pfam" id="PF08660">
    <property type="entry name" value="Alg14"/>
    <property type="match status" value="1"/>
</dbReference>
<dbReference type="GO" id="GO:0031965">
    <property type="term" value="C:nuclear membrane"/>
    <property type="evidence" value="ECO:0007669"/>
    <property type="project" value="UniProtKB-SubCell"/>
</dbReference>
<comment type="function">
    <text evidence="11">Involved in protein N-glycosylation. Essential for the second step of the dolichol-linked oligosaccharide pathway. Anchors the catalytic subunit ALG13 to the ER.</text>
</comment>
<dbReference type="Proteomes" id="UP000007148">
    <property type="component" value="Unassembled WGS sequence"/>
</dbReference>
<accession>G4T601</accession>
<dbReference type="GO" id="GO:0006488">
    <property type="term" value="P:dolichol-linked oligosaccharide biosynthetic process"/>
    <property type="evidence" value="ECO:0007669"/>
    <property type="project" value="InterPro"/>
</dbReference>
<evidence type="ECO:0000256" key="1">
    <source>
        <dbReference type="ARBA" id="ARBA00004389"/>
    </source>
</evidence>
<sequence length="218" mass="24557">MTTALVYSALVFALFVLRAIYVIIFPPRKRFSSGQTCRLAIFLGSGGHTSEMLQMLQGLNFERYEPRLYLVSQGDILSAEKAAEFESKSSFPPAFTIVTIPRARKVLQPLWTTPWTTLISLVSCLQEVSFGLVVRGKPFADLLLLNGPGTCVPLFIAVFINRFLGLPSPRVVYVESFTRVKKLSLSAHLLRPFVDCFVVQWPGLHRGGRRDRYSDWLI</sequence>
<dbReference type="InterPro" id="IPR013969">
    <property type="entry name" value="Oligosacch_biosynth_Alg14"/>
</dbReference>
<evidence type="ECO:0000256" key="10">
    <source>
        <dbReference type="ARBA" id="ARBA00032062"/>
    </source>
</evidence>
<keyword evidence="7 11" id="KW-0256">Endoplasmic reticulum</keyword>
<reference evidence="12 13" key="1">
    <citation type="journal article" date="2011" name="PLoS Pathog.">
        <title>Endophytic Life Strategies Decoded by Genome and Transcriptome Analyses of the Mutualistic Root Symbiont Piriformospora indica.</title>
        <authorList>
            <person name="Zuccaro A."/>
            <person name="Lahrmann U."/>
            <person name="Guldener U."/>
            <person name="Langen G."/>
            <person name="Pfiffi S."/>
            <person name="Biedenkopf D."/>
            <person name="Wong P."/>
            <person name="Samans B."/>
            <person name="Grimm C."/>
            <person name="Basiewicz M."/>
            <person name="Murat C."/>
            <person name="Martin F."/>
            <person name="Kogel K.H."/>
        </authorList>
    </citation>
    <scope>NUCLEOTIDE SEQUENCE [LARGE SCALE GENOMIC DNA]</scope>
    <source>
        <strain evidence="12 13">DSM 11827</strain>
    </source>
</reference>
<gene>
    <name evidence="11" type="primary">ALG14</name>
    <name evidence="12" type="ORF">PIIN_00390</name>
</gene>
<dbReference type="HOGENOM" id="CLU_064541_0_1_1"/>
<dbReference type="OMA" id="CRIVFIE"/>
<evidence type="ECO:0000256" key="11">
    <source>
        <dbReference type="RuleBase" id="RU362127"/>
    </source>
</evidence>
<evidence type="ECO:0000256" key="8">
    <source>
        <dbReference type="ARBA" id="ARBA00022989"/>
    </source>
</evidence>
<evidence type="ECO:0000313" key="13">
    <source>
        <dbReference type="Proteomes" id="UP000007148"/>
    </source>
</evidence>
<organism evidence="12 13">
    <name type="scientific">Serendipita indica (strain DSM 11827)</name>
    <name type="common">Root endophyte fungus</name>
    <name type="synonym">Piriformospora indica</name>
    <dbReference type="NCBI Taxonomy" id="1109443"/>
    <lineage>
        <taxon>Eukaryota</taxon>
        <taxon>Fungi</taxon>
        <taxon>Dikarya</taxon>
        <taxon>Basidiomycota</taxon>
        <taxon>Agaricomycotina</taxon>
        <taxon>Agaricomycetes</taxon>
        <taxon>Sebacinales</taxon>
        <taxon>Serendipitaceae</taxon>
        <taxon>Serendipita</taxon>
    </lineage>
</organism>
<evidence type="ECO:0000256" key="3">
    <source>
        <dbReference type="ARBA" id="ARBA00009731"/>
    </source>
</evidence>
<evidence type="ECO:0000256" key="5">
    <source>
        <dbReference type="ARBA" id="ARBA00017467"/>
    </source>
</evidence>
<comment type="subunit">
    <text evidence="4 11">Heterodimer with ALG13 to form a functional enzyme.</text>
</comment>
<dbReference type="PANTHER" id="PTHR12154">
    <property type="entry name" value="GLYCOSYL TRANSFERASE-RELATED"/>
    <property type="match status" value="1"/>
</dbReference>
<dbReference type="AlphaFoldDB" id="G4T601"/>
<keyword evidence="6 11" id="KW-0812">Transmembrane</keyword>
<proteinExistence type="inferred from homology"/>
<protein>
    <recommendedName>
        <fullName evidence="5 11">UDP-N-acetylglucosamine transferase subunit ALG14</fullName>
    </recommendedName>
    <alternativeName>
        <fullName evidence="10 11">Asparagine-linked glycosylation protein 14</fullName>
    </alternativeName>
</protein>
<dbReference type="OrthoDB" id="17098at2759"/>
<dbReference type="Gene3D" id="3.40.50.2000">
    <property type="entry name" value="Glycogen Phosphorylase B"/>
    <property type="match status" value="1"/>
</dbReference>
<keyword evidence="9 11" id="KW-0472">Membrane</keyword>
<name>G4T601_SERID</name>
<evidence type="ECO:0000256" key="7">
    <source>
        <dbReference type="ARBA" id="ARBA00022824"/>
    </source>
</evidence>
<feature type="transmembrane region" description="Helical" evidence="11">
    <location>
        <begin position="6"/>
        <end position="25"/>
    </location>
</feature>
<keyword evidence="13" id="KW-1185">Reference proteome</keyword>
<dbReference type="InParanoid" id="G4T601"/>
<evidence type="ECO:0000256" key="2">
    <source>
        <dbReference type="ARBA" id="ARBA00004590"/>
    </source>
</evidence>
<evidence type="ECO:0000256" key="4">
    <source>
        <dbReference type="ARBA" id="ARBA00011335"/>
    </source>
</evidence>